<organism evidence="2 3">
    <name type="scientific">Lithospermum erythrorhizon</name>
    <name type="common">Purple gromwell</name>
    <name type="synonym">Lithospermum officinale var. erythrorhizon</name>
    <dbReference type="NCBI Taxonomy" id="34254"/>
    <lineage>
        <taxon>Eukaryota</taxon>
        <taxon>Viridiplantae</taxon>
        <taxon>Streptophyta</taxon>
        <taxon>Embryophyta</taxon>
        <taxon>Tracheophyta</taxon>
        <taxon>Spermatophyta</taxon>
        <taxon>Magnoliopsida</taxon>
        <taxon>eudicotyledons</taxon>
        <taxon>Gunneridae</taxon>
        <taxon>Pentapetalae</taxon>
        <taxon>asterids</taxon>
        <taxon>lamiids</taxon>
        <taxon>Boraginales</taxon>
        <taxon>Boraginaceae</taxon>
        <taxon>Boraginoideae</taxon>
        <taxon>Lithospermeae</taxon>
        <taxon>Lithospermum</taxon>
    </lineage>
</organism>
<evidence type="ECO:0000256" key="1">
    <source>
        <dbReference type="SAM" id="MobiDB-lite"/>
    </source>
</evidence>
<dbReference type="Pfam" id="PF05553">
    <property type="entry name" value="DUF761"/>
    <property type="match status" value="1"/>
</dbReference>
<reference evidence="2 3" key="1">
    <citation type="submission" date="2024-01" db="EMBL/GenBank/DDBJ databases">
        <title>The complete chloroplast genome sequence of Lithospermum erythrorhizon: insights into the phylogenetic relationship among Boraginaceae species and the maternal lineages of purple gromwells.</title>
        <authorList>
            <person name="Okada T."/>
            <person name="Watanabe K."/>
        </authorList>
    </citation>
    <scope>NUCLEOTIDE SEQUENCE [LARGE SCALE GENOMIC DNA]</scope>
</reference>
<dbReference type="PANTHER" id="PTHR33098">
    <property type="entry name" value="COTTON FIBER (DUF761)"/>
    <property type="match status" value="1"/>
</dbReference>
<evidence type="ECO:0000313" key="2">
    <source>
        <dbReference type="EMBL" id="GAA0148809.1"/>
    </source>
</evidence>
<protein>
    <submittedName>
        <fullName evidence="2">Uncharacterized protein</fullName>
    </submittedName>
</protein>
<name>A0AAV3PB36_LITER</name>
<accession>A0AAV3PB36</accession>
<feature type="compositionally biased region" description="Basic and acidic residues" evidence="1">
    <location>
        <begin position="1"/>
        <end position="13"/>
    </location>
</feature>
<dbReference type="EMBL" id="BAABME010001302">
    <property type="protein sequence ID" value="GAA0148809.1"/>
    <property type="molecule type" value="Genomic_DNA"/>
</dbReference>
<sequence>MSSKKVATDEAENHTSMTRGKTLMVNYSKNALENKTMEAVPQKKKLEKEPSQDINKSADAFIQRFRQQLLLQRLESLENYEQMLKRGT</sequence>
<gene>
    <name evidence="2" type="ORF">LIER_08148</name>
</gene>
<feature type="region of interest" description="Disordered" evidence="1">
    <location>
        <begin position="1"/>
        <end position="23"/>
    </location>
</feature>
<dbReference type="AlphaFoldDB" id="A0AAV3PB36"/>
<proteinExistence type="predicted"/>
<feature type="compositionally biased region" description="Polar residues" evidence="1">
    <location>
        <begin position="14"/>
        <end position="23"/>
    </location>
</feature>
<dbReference type="InterPro" id="IPR008480">
    <property type="entry name" value="DUF761_pln"/>
</dbReference>
<dbReference type="PANTHER" id="PTHR33098:SF46">
    <property type="entry name" value="COTTON FIBER PROTEIN"/>
    <property type="match status" value="1"/>
</dbReference>
<comment type="caution">
    <text evidence="2">The sequence shown here is derived from an EMBL/GenBank/DDBJ whole genome shotgun (WGS) entry which is preliminary data.</text>
</comment>
<dbReference type="Proteomes" id="UP001454036">
    <property type="component" value="Unassembled WGS sequence"/>
</dbReference>
<keyword evidence="3" id="KW-1185">Reference proteome</keyword>
<evidence type="ECO:0000313" key="3">
    <source>
        <dbReference type="Proteomes" id="UP001454036"/>
    </source>
</evidence>
<feature type="region of interest" description="Disordered" evidence="1">
    <location>
        <begin position="34"/>
        <end position="53"/>
    </location>
</feature>